<evidence type="ECO:0000313" key="1">
    <source>
        <dbReference type="EMBL" id="MFD1314800.1"/>
    </source>
</evidence>
<accession>A0ABW3Y1K2</accession>
<proteinExistence type="predicted"/>
<comment type="caution">
    <text evidence="1">The sequence shown here is derived from an EMBL/GenBank/DDBJ whole genome shotgun (WGS) entry which is preliminary data.</text>
</comment>
<gene>
    <name evidence="1" type="ORF">ACFQ39_04165</name>
</gene>
<dbReference type="EMBL" id="JBHTMY010000002">
    <property type="protein sequence ID" value="MFD1314800.1"/>
    <property type="molecule type" value="Genomic_DNA"/>
</dbReference>
<name>A0ABW3Y1K2_9FLAO</name>
<protein>
    <submittedName>
        <fullName evidence="1">Uncharacterized protein</fullName>
    </submittedName>
</protein>
<keyword evidence="2" id="KW-1185">Reference proteome</keyword>
<organism evidence="1 2">
    <name type="scientific">Namhaeicola litoreus</name>
    <dbReference type="NCBI Taxonomy" id="1052145"/>
    <lineage>
        <taxon>Bacteria</taxon>
        <taxon>Pseudomonadati</taxon>
        <taxon>Bacteroidota</taxon>
        <taxon>Flavobacteriia</taxon>
        <taxon>Flavobacteriales</taxon>
        <taxon>Flavobacteriaceae</taxon>
        <taxon>Namhaeicola</taxon>
    </lineage>
</organism>
<reference evidence="2" key="1">
    <citation type="journal article" date="2019" name="Int. J. Syst. Evol. Microbiol.">
        <title>The Global Catalogue of Microorganisms (GCM) 10K type strain sequencing project: providing services to taxonomists for standard genome sequencing and annotation.</title>
        <authorList>
            <consortium name="The Broad Institute Genomics Platform"/>
            <consortium name="The Broad Institute Genome Sequencing Center for Infectious Disease"/>
            <person name="Wu L."/>
            <person name="Ma J."/>
        </authorList>
    </citation>
    <scope>NUCLEOTIDE SEQUENCE [LARGE SCALE GENOMIC DNA]</scope>
    <source>
        <strain evidence="2">CCUG 61485</strain>
    </source>
</reference>
<dbReference type="Proteomes" id="UP001597201">
    <property type="component" value="Unassembled WGS sequence"/>
</dbReference>
<sequence>MRYLKLFYFYAMRWILLFFLSSSGLVSQNVIATLESTQSLDADTFIGRDALANIYYVKNNIFFKKSEKFTLNYQNPDLGTLSSVDITNPFKIILFYKDFNTVIILDNNLNPHIAAIGLQGVNYSLVSFASENNLWLYSTENNMLELYDYQLNRTRIVSQPLYFYQKNFLAKEMISTNQYVYLLGTTGVLAFNQYGSFMEFKMHIDFSDLTIWGKERVMMKNNRLFLANDDEIPILIKEPVEIKDFYFSSNSLQIFDGKQLWQFKIE</sequence>
<dbReference type="RefSeq" id="WP_377176726.1">
    <property type="nucleotide sequence ID" value="NZ_JBHTMY010000002.1"/>
</dbReference>
<evidence type="ECO:0000313" key="2">
    <source>
        <dbReference type="Proteomes" id="UP001597201"/>
    </source>
</evidence>